<dbReference type="Proteomes" id="UP001054252">
    <property type="component" value="Unassembled WGS sequence"/>
</dbReference>
<proteinExistence type="predicted"/>
<dbReference type="GO" id="GO:0015074">
    <property type="term" value="P:DNA integration"/>
    <property type="evidence" value="ECO:0007669"/>
    <property type="project" value="InterPro"/>
</dbReference>
<evidence type="ECO:0000313" key="2">
    <source>
        <dbReference type="EMBL" id="GKV53318.1"/>
    </source>
</evidence>
<name>A0AAV5MWS3_9ROSI</name>
<organism evidence="2 3">
    <name type="scientific">Rubroshorea leprosula</name>
    <dbReference type="NCBI Taxonomy" id="152421"/>
    <lineage>
        <taxon>Eukaryota</taxon>
        <taxon>Viridiplantae</taxon>
        <taxon>Streptophyta</taxon>
        <taxon>Embryophyta</taxon>
        <taxon>Tracheophyta</taxon>
        <taxon>Spermatophyta</taxon>
        <taxon>Magnoliopsida</taxon>
        <taxon>eudicotyledons</taxon>
        <taxon>Gunneridae</taxon>
        <taxon>Pentapetalae</taxon>
        <taxon>rosids</taxon>
        <taxon>malvids</taxon>
        <taxon>Malvales</taxon>
        <taxon>Dipterocarpaceae</taxon>
        <taxon>Rubroshorea</taxon>
    </lineage>
</organism>
<keyword evidence="3" id="KW-1185">Reference proteome</keyword>
<reference evidence="2 3" key="1">
    <citation type="journal article" date="2021" name="Commun. Biol.">
        <title>The genome of Shorea leprosula (Dipterocarpaceae) highlights the ecological relevance of drought in aseasonal tropical rainforests.</title>
        <authorList>
            <person name="Ng K.K.S."/>
            <person name="Kobayashi M.J."/>
            <person name="Fawcett J.A."/>
            <person name="Hatakeyama M."/>
            <person name="Paape T."/>
            <person name="Ng C.H."/>
            <person name="Ang C.C."/>
            <person name="Tnah L.H."/>
            <person name="Lee C.T."/>
            <person name="Nishiyama T."/>
            <person name="Sese J."/>
            <person name="O'Brien M.J."/>
            <person name="Copetti D."/>
            <person name="Mohd Noor M.I."/>
            <person name="Ong R.C."/>
            <person name="Putra M."/>
            <person name="Sireger I.Z."/>
            <person name="Indrioko S."/>
            <person name="Kosugi Y."/>
            <person name="Izuno A."/>
            <person name="Isagi Y."/>
            <person name="Lee S.L."/>
            <person name="Shimizu K.K."/>
        </authorList>
    </citation>
    <scope>NUCLEOTIDE SEQUENCE [LARGE SCALE GENOMIC DNA]</scope>
    <source>
        <strain evidence="2">214</strain>
    </source>
</reference>
<sequence>MASKNYVQLSIPRFDGHHYNHGSMLIENFLQSKEYWTVVEAGVPKPAANADAKQRAKIEKEKLKDLKAKNYLFQAIDRAILEIILNRSTSKTIWDSMKKKHRGNERAKQQQCKALLAEFESLQMQIEHNEKKDDSSLFMAYHSKEVSKKNVWYLNTGCSNHMCRDKSAFSNLDESFQDKVKFGHNSTIAVKGRGKTKLEALAAFKNFKVLAENEADRSVKILRTDRGGEFNSKEFVDFCEYNGIKRQLIAAYTLQQNGVCERRNSTIMNMVPSQLSKSGLPNEFWPKAVNWGVHILNKSPTSPLPDMMPKEAWSGRKPIVDYFRIFGCIAYAHVPNQKKAKESMPTATEFSTGGSLPTTSELEFGTSFRPQRKKRRLAWLEDYEITDLPQDDVLVTHFSLFAYCDPLTYEEAVKEQKLQNAMAEEIGSIERNQTWELTDLPKGHKTIGVKWIYKTKLKENGEVGKFKARLVAKDYKQEFGIDYQEVFAPVARMDTIRMVIASAAQNSWPIYHLDVKSTFLRGNLQEQVFIDQPLGYVKSNLSIRNDLGMLEKFKQSMKLEFDMTDLVLNIFQMKNCNSVTTPIDKGVKVIKDPRGRFVDNKLYKQIVGSLMYLTTTRPDILLGVSLISRYLEHPKELHLQTAKRIFRYLCGTADSRLFYKKGDQTDRTDFANNDYAGDLDDRKNTSGFVFMLGFGAISWSSKKQPIVTLSTIEAEYVATTSCACQAIWLRRVLKELEMNQHEATSIYYDNNSTIKLSRNLVLHGRSKHIRVRYHFLRNLVGD</sequence>
<dbReference type="Gene3D" id="3.30.420.10">
    <property type="entry name" value="Ribonuclease H-like superfamily/Ribonuclease H"/>
    <property type="match status" value="1"/>
</dbReference>
<dbReference type="InterPro" id="IPR036397">
    <property type="entry name" value="RNaseH_sf"/>
</dbReference>
<gene>
    <name evidence="2" type="ORF">SLEP1_g59850</name>
</gene>
<dbReference type="SUPFAM" id="SSF53098">
    <property type="entry name" value="Ribonuclease H-like"/>
    <property type="match status" value="1"/>
</dbReference>
<dbReference type="AlphaFoldDB" id="A0AAV5MWS3"/>
<dbReference type="PANTHER" id="PTHR11439:SF517">
    <property type="entry name" value="CYSTEINE-RICH RLK (RECEPTOR-LIKE PROTEIN KINASE) 8"/>
    <property type="match status" value="1"/>
</dbReference>
<dbReference type="InterPro" id="IPR001584">
    <property type="entry name" value="Integrase_cat-core"/>
</dbReference>
<dbReference type="CDD" id="cd09272">
    <property type="entry name" value="RNase_HI_RT_Ty1"/>
    <property type="match status" value="1"/>
</dbReference>
<dbReference type="PROSITE" id="PS50994">
    <property type="entry name" value="INTEGRASE"/>
    <property type="match status" value="1"/>
</dbReference>
<dbReference type="GO" id="GO:0003676">
    <property type="term" value="F:nucleic acid binding"/>
    <property type="evidence" value="ECO:0007669"/>
    <property type="project" value="InterPro"/>
</dbReference>
<dbReference type="InterPro" id="IPR013103">
    <property type="entry name" value="RVT_2"/>
</dbReference>
<accession>A0AAV5MWS3</accession>
<protein>
    <recommendedName>
        <fullName evidence="1">Integrase catalytic domain-containing protein</fullName>
    </recommendedName>
</protein>
<feature type="non-terminal residue" evidence="2">
    <location>
        <position position="782"/>
    </location>
</feature>
<dbReference type="InterPro" id="IPR012337">
    <property type="entry name" value="RNaseH-like_sf"/>
</dbReference>
<dbReference type="EMBL" id="BPVZ01001263">
    <property type="protein sequence ID" value="GKV53318.1"/>
    <property type="molecule type" value="Genomic_DNA"/>
</dbReference>
<evidence type="ECO:0000313" key="3">
    <source>
        <dbReference type="Proteomes" id="UP001054252"/>
    </source>
</evidence>
<comment type="caution">
    <text evidence="2">The sequence shown here is derived from an EMBL/GenBank/DDBJ whole genome shotgun (WGS) entry which is preliminary data.</text>
</comment>
<dbReference type="InterPro" id="IPR054722">
    <property type="entry name" value="PolX-like_BBD"/>
</dbReference>
<dbReference type="Pfam" id="PF07727">
    <property type="entry name" value="RVT_2"/>
    <property type="match status" value="1"/>
</dbReference>
<dbReference type="Pfam" id="PF22936">
    <property type="entry name" value="Pol_BBD"/>
    <property type="match status" value="1"/>
</dbReference>
<feature type="domain" description="Integrase catalytic" evidence="1">
    <location>
        <begin position="220"/>
        <end position="317"/>
    </location>
</feature>
<evidence type="ECO:0000259" key="1">
    <source>
        <dbReference type="PROSITE" id="PS50994"/>
    </source>
</evidence>
<dbReference type="PANTHER" id="PTHR11439">
    <property type="entry name" value="GAG-POL-RELATED RETROTRANSPOSON"/>
    <property type="match status" value="1"/>
</dbReference>
<dbReference type="Pfam" id="PF14223">
    <property type="entry name" value="Retrotran_gag_2"/>
    <property type="match status" value="1"/>
</dbReference>